<dbReference type="EMBL" id="KZ826005">
    <property type="protein sequence ID" value="PYH89939.1"/>
    <property type="molecule type" value="Genomic_DNA"/>
</dbReference>
<name>A0A319CYV9_9EURO</name>
<keyword evidence="2" id="KW-1185">Reference proteome</keyword>
<protein>
    <submittedName>
        <fullName evidence="1">Uncharacterized protein</fullName>
    </submittedName>
</protein>
<organism evidence="1 2">
    <name type="scientific">Aspergillus ellipticus CBS 707.79</name>
    <dbReference type="NCBI Taxonomy" id="1448320"/>
    <lineage>
        <taxon>Eukaryota</taxon>
        <taxon>Fungi</taxon>
        <taxon>Dikarya</taxon>
        <taxon>Ascomycota</taxon>
        <taxon>Pezizomycotina</taxon>
        <taxon>Eurotiomycetes</taxon>
        <taxon>Eurotiomycetidae</taxon>
        <taxon>Eurotiales</taxon>
        <taxon>Aspergillaceae</taxon>
        <taxon>Aspergillus</taxon>
        <taxon>Aspergillus subgen. Circumdati</taxon>
    </lineage>
</organism>
<dbReference type="AlphaFoldDB" id="A0A319CYV9"/>
<evidence type="ECO:0000313" key="1">
    <source>
        <dbReference type="EMBL" id="PYH89939.1"/>
    </source>
</evidence>
<dbReference type="VEuPathDB" id="FungiDB:BO71DRAFT_402653"/>
<proteinExistence type="predicted"/>
<dbReference type="Proteomes" id="UP000247810">
    <property type="component" value="Unassembled WGS sequence"/>
</dbReference>
<reference evidence="1 2" key="1">
    <citation type="submission" date="2018-02" db="EMBL/GenBank/DDBJ databases">
        <title>The genomes of Aspergillus section Nigri reveals drivers in fungal speciation.</title>
        <authorList>
            <consortium name="DOE Joint Genome Institute"/>
            <person name="Vesth T.C."/>
            <person name="Nybo J."/>
            <person name="Theobald S."/>
            <person name="Brandl J."/>
            <person name="Frisvad J.C."/>
            <person name="Nielsen K.F."/>
            <person name="Lyhne E.K."/>
            <person name="Kogle M.E."/>
            <person name="Kuo A."/>
            <person name="Riley R."/>
            <person name="Clum A."/>
            <person name="Nolan M."/>
            <person name="Lipzen A."/>
            <person name="Salamov A."/>
            <person name="Henrissat B."/>
            <person name="Wiebenga A."/>
            <person name="De vries R.P."/>
            <person name="Grigoriev I.V."/>
            <person name="Mortensen U.H."/>
            <person name="Andersen M.R."/>
            <person name="Baker S.E."/>
        </authorList>
    </citation>
    <scope>NUCLEOTIDE SEQUENCE [LARGE SCALE GENOMIC DNA]</scope>
    <source>
        <strain evidence="1 2">CBS 707.79</strain>
    </source>
</reference>
<evidence type="ECO:0000313" key="2">
    <source>
        <dbReference type="Proteomes" id="UP000247810"/>
    </source>
</evidence>
<accession>A0A319CYV9</accession>
<sequence>MFRIDEADDCLLAWCLDPPTPWGADHQLQLAILQYCVRTATATMCIFALLVDGRHHHPTDEETSRIWHRSSGARTDTGSCCRRVARNRKSSRQSDSVSSSQCYILPEKSSTWTVDKPTGTADRGRFWLRRWLWHRIPLVADGPMESTRTRLDVATRMEYDYGHRANHAGTRC</sequence>
<gene>
    <name evidence="1" type="ORF">BO71DRAFT_402653</name>
</gene>